<comment type="caution">
    <text evidence="2">The sequence shown here is derived from an EMBL/GenBank/DDBJ whole genome shotgun (WGS) entry which is preliminary data.</text>
</comment>
<accession>A0ABT6WP95</accession>
<dbReference type="Pfam" id="PF20064">
    <property type="entry name" value="DUF6463"/>
    <property type="match status" value="1"/>
</dbReference>
<dbReference type="RefSeq" id="WP_282762435.1">
    <property type="nucleotide sequence ID" value="NZ_JASCTH010000015.1"/>
</dbReference>
<feature type="transmembrane region" description="Helical" evidence="1">
    <location>
        <begin position="110"/>
        <end position="125"/>
    </location>
</feature>
<dbReference type="InterPro" id="IPR045590">
    <property type="entry name" value="DUF6463"/>
</dbReference>
<dbReference type="Proteomes" id="UP001241758">
    <property type="component" value="Unassembled WGS sequence"/>
</dbReference>
<evidence type="ECO:0000313" key="2">
    <source>
        <dbReference type="EMBL" id="MDI6101542.1"/>
    </source>
</evidence>
<keyword evidence="1" id="KW-1133">Transmembrane helix</keyword>
<reference evidence="2 3" key="1">
    <citation type="submission" date="2023-05" db="EMBL/GenBank/DDBJ databases">
        <title>Actinoplanes sp. NEAU-A12 genome sequencing.</title>
        <authorList>
            <person name="Wang Z.-S."/>
        </authorList>
    </citation>
    <scope>NUCLEOTIDE SEQUENCE [LARGE SCALE GENOMIC DNA]</scope>
    <source>
        <strain evidence="2 3">NEAU-A12</strain>
    </source>
</reference>
<evidence type="ECO:0000256" key="1">
    <source>
        <dbReference type="SAM" id="Phobius"/>
    </source>
</evidence>
<gene>
    <name evidence="2" type="ORF">QLQ12_23260</name>
</gene>
<evidence type="ECO:0000313" key="3">
    <source>
        <dbReference type="Proteomes" id="UP001241758"/>
    </source>
</evidence>
<keyword evidence="3" id="KW-1185">Reference proteome</keyword>
<dbReference type="EMBL" id="JASCTH010000015">
    <property type="protein sequence ID" value="MDI6101542.1"/>
    <property type="molecule type" value="Genomic_DNA"/>
</dbReference>
<sequence length="138" mass="14861">MTNASTLTRWVPRLIMGLACGHTLFGLFVLPASLDPNPLAGIVDDGFVNAIDGNTDRAVTFWFLATGVVLFNVGHLTHWVIRRTGRIPALVGWWTLGFAVPSLVLLPTSPFWLALALGILALLAARRDDRATVALATS</sequence>
<keyword evidence="1" id="KW-0812">Transmembrane</keyword>
<keyword evidence="1" id="KW-0472">Membrane</keyword>
<name>A0ABT6WP95_9ACTN</name>
<proteinExistence type="predicted"/>
<organism evidence="2 3">
    <name type="scientific">Actinoplanes sandaracinus</name>
    <dbReference type="NCBI Taxonomy" id="3045177"/>
    <lineage>
        <taxon>Bacteria</taxon>
        <taxon>Bacillati</taxon>
        <taxon>Actinomycetota</taxon>
        <taxon>Actinomycetes</taxon>
        <taxon>Micromonosporales</taxon>
        <taxon>Micromonosporaceae</taxon>
        <taxon>Actinoplanes</taxon>
    </lineage>
</organism>
<protein>
    <submittedName>
        <fullName evidence="2">DUF6463 family protein</fullName>
    </submittedName>
</protein>
<feature type="transmembrane region" description="Helical" evidence="1">
    <location>
        <begin position="58"/>
        <end position="80"/>
    </location>
</feature>